<evidence type="ECO:0000256" key="14">
    <source>
        <dbReference type="RuleBase" id="RU004504"/>
    </source>
</evidence>
<dbReference type="PANTHER" id="PTHR11601">
    <property type="entry name" value="CYSTEINE DESULFURYLASE FAMILY MEMBER"/>
    <property type="match status" value="1"/>
</dbReference>
<evidence type="ECO:0000256" key="6">
    <source>
        <dbReference type="ARBA" id="ARBA00022679"/>
    </source>
</evidence>
<dbReference type="PROSITE" id="PS00595">
    <property type="entry name" value="AA_TRANSFER_CLASS_5"/>
    <property type="match status" value="1"/>
</dbReference>
<dbReference type="OrthoDB" id="9804366at2"/>
<comment type="caution">
    <text evidence="16">The sequence shown here is derived from an EMBL/GenBank/DDBJ whole genome shotgun (WGS) entry which is preliminary data.</text>
</comment>
<dbReference type="EMBL" id="AMRV01000001">
    <property type="protein sequence ID" value="EMD84302.1"/>
    <property type="molecule type" value="Genomic_DNA"/>
</dbReference>
<organism evidence="16 17">
    <name type="scientific">Pacificimonas flava</name>
    <dbReference type="NCBI Taxonomy" id="1234595"/>
    <lineage>
        <taxon>Bacteria</taxon>
        <taxon>Pseudomonadati</taxon>
        <taxon>Pseudomonadota</taxon>
        <taxon>Alphaproteobacteria</taxon>
        <taxon>Sphingomonadales</taxon>
        <taxon>Sphingosinicellaceae</taxon>
        <taxon>Pacificimonas</taxon>
    </lineage>
</organism>
<dbReference type="RefSeq" id="WP_008599621.1">
    <property type="nucleotide sequence ID" value="NZ_AMRV01000001.1"/>
</dbReference>
<feature type="domain" description="Aminotransferase class V" evidence="15">
    <location>
        <begin position="3"/>
        <end position="358"/>
    </location>
</feature>
<gene>
    <name evidence="16" type="ORF">C725_0232</name>
</gene>
<evidence type="ECO:0000259" key="15">
    <source>
        <dbReference type="Pfam" id="PF00266"/>
    </source>
</evidence>
<evidence type="ECO:0000256" key="11">
    <source>
        <dbReference type="ARBA" id="ARBA00023231"/>
    </source>
</evidence>
<evidence type="ECO:0000256" key="12">
    <source>
        <dbReference type="ARBA" id="ARBA00031911"/>
    </source>
</evidence>
<dbReference type="PANTHER" id="PTHR11601:SF34">
    <property type="entry name" value="CYSTEINE DESULFURASE"/>
    <property type="match status" value="1"/>
</dbReference>
<dbReference type="Pfam" id="PF00266">
    <property type="entry name" value="Aminotran_5"/>
    <property type="match status" value="1"/>
</dbReference>
<sequence length="377" mass="39926">MSIYLDYQATTPLDPVVADAMAPYWEDQYGNPHSQHRHGWQAAAGFDKARTAVAALVGAPAAWTIFTSGATEANNLALKGAMQAAPPGRRRLVTVATEHSCVLESARWLEQQGFELTVLNVEPSGLLDMEALDSALADDVALVSVMAVNNEIGVIQPLAEIGRRVRNAGALFHSDAAQAFGKMPLDVEAMSLDLLSVSGHKIYGPKGIGALLLRPGTRLAPQMHGGGQEGDGLRSGTLAPALIAGLGRAAEQAASLMAEDSRQARNFFDLMLSLLPKPFQVNGDTERRLHANLNVTFPGIDSARLLMDARRLSISSGAACAGSAGRKSHVLAALGLSDAEMRGTLRMGWGRFTVEADIREAASMIADAVSRQRQVAA</sequence>
<dbReference type="InterPro" id="IPR020578">
    <property type="entry name" value="Aminotrans_V_PyrdxlP_BS"/>
</dbReference>
<dbReference type="SUPFAM" id="SSF53383">
    <property type="entry name" value="PLP-dependent transferases"/>
    <property type="match status" value="1"/>
</dbReference>
<dbReference type="InterPro" id="IPR015421">
    <property type="entry name" value="PyrdxlP-dep_Trfase_major"/>
</dbReference>
<dbReference type="PIRSF" id="PIRSF005572">
    <property type="entry name" value="NifS"/>
    <property type="match status" value="1"/>
</dbReference>
<accession>M2U8K7</accession>
<keyword evidence="8" id="KW-0663">Pyridoxal phosphate</keyword>
<keyword evidence="9" id="KW-0408">Iron</keyword>
<comment type="catalytic activity">
    <reaction evidence="13">
        <text>(sulfur carrier)-H + L-cysteine = (sulfur carrier)-SH + L-alanine</text>
        <dbReference type="Rhea" id="RHEA:43892"/>
        <dbReference type="Rhea" id="RHEA-COMP:14737"/>
        <dbReference type="Rhea" id="RHEA-COMP:14739"/>
        <dbReference type="ChEBI" id="CHEBI:29917"/>
        <dbReference type="ChEBI" id="CHEBI:35235"/>
        <dbReference type="ChEBI" id="CHEBI:57972"/>
        <dbReference type="ChEBI" id="CHEBI:64428"/>
        <dbReference type="EC" id="2.8.1.7"/>
    </reaction>
</comment>
<comment type="function">
    <text evidence="2">Catalyzes the removal of elemental sulfur atoms from cysteine to produce alanine. Seems to participate in the biosynthesis of the nitrogenase metalloclusters by providing the inorganic sulfur required for the Fe-S core formation.</text>
</comment>
<keyword evidence="17" id="KW-1185">Reference proteome</keyword>
<dbReference type="InterPro" id="IPR000192">
    <property type="entry name" value="Aminotrans_V_dom"/>
</dbReference>
<dbReference type="InterPro" id="IPR015424">
    <property type="entry name" value="PyrdxlP-dep_Trfase"/>
</dbReference>
<evidence type="ECO:0000256" key="7">
    <source>
        <dbReference type="ARBA" id="ARBA00022723"/>
    </source>
</evidence>
<evidence type="ECO:0000256" key="4">
    <source>
        <dbReference type="ARBA" id="ARBA00012239"/>
    </source>
</evidence>
<dbReference type="InterPro" id="IPR016454">
    <property type="entry name" value="Cysteine_dSase"/>
</dbReference>
<evidence type="ECO:0000256" key="8">
    <source>
        <dbReference type="ARBA" id="ARBA00022898"/>
    </source>
</evidence>
<dbReference type="Gene3D" id="1.10.260.50">
    <property type="match status" value="1"/>
</dbReference>
<evidence type="ECO:0000256" key="10">
    <source>
        <dbReference type="ARBA" id="ARBA00023014"/>
    </source>
</evidence>
<dbReference type="Gene3D" id="3.90.1150.10">
    <property type="entry name" value="Aspartate Aminotransferase, domain 1"/>
    <property type="match status" value="1"/>
</dbReference>
<dbReference type="FunFam" id="3.40.640.10:FF:000084">
    <property type="entry name" value="IscS-like cysteine desulfurase"/>
    <property type="match status" value="1"/>
</dbReference>
<evidence type="ECO:0000256" key="13">
    <source>
        <dbReference type="ARBA" id="ARBA00050776"/>
    </source>
</evidence>
<keyword evidence="10" id="KW-0411">Iron-sulfur</keyword>
<dbReference type="Gene3D" id="3.40.640.10">
    <property type="entry name" value="Type I PLP-dependent aspartate aminotransferase-like (Major domain)"/>
    <property type="match status" value="1"/>
</dbReference>
<dbReference type="GO" id="GO:0051536">
    <property type="term" value="F:iron-sulfur cluster binding"/>
    <property type="evidence" value="ECO:0007669"/>
    <property type="project" value="UniProtKB-KW"/>
</dbReference>
<keyword evidence="7" id="KW-0479">Metal-binding</keyword>
<dbReference type="Proteomes" id="UP000011717">
    <property type="component" value="Unassembled WGS sequence"/>
</dbReference>
<dbReference type="InterPro" id="IPR015422">
    <property type="entry name" value="PyrdxlP-dep_Trfase_small"/>
</dbReference>
<reference evidence="16 17" key="1">
    <citation type="journal article" date="2013" name="Genome Announc.">
        <title>Draft Genome Sequence of Strain JLT2015T, Belonging to the Family Sphingomonadaceae of the Alphaproteobacteria.</title>
        <authorList>
            <person name="Tang K."/>
            <person name="Liu K."/>
            <person name="Li S."/>
            <person name="Jiao N."/>
        </authorList>
    </citation>
    <scope>NUCLEOTIDE SEQUENCE [LARGE SCALE GENOMIC DNA]</scope>
    <source>
        <strain evidence="16 17">JLT2015</strain>
    </source>
</reference>
<comment type="similarity">
    <text evidence="3">Belongs to the class-V pyridoxal-phosphate-dependent aminotransferase family. NifS/IscS subfamily.</text>
</comment>
<evidence type="ECO:0000256" key="1">
    <source>
        <dbReference type="ARBA" id="ARBA00001933"/>
    </source>
</evidence>
<dbReference type="GO" id="GO:0031071">
    <property type="term" value="F:cysteine desulfurase activity"/>
    <property type="evidence" value="ECO:0007669"/>
    <property type="project" value="UniProtKB-EC"/>
</dbReference>
<evidence type="ECO:0000313" key="16">
    <source>
        <dbReference type="EMBL" id="EMD84302.1"/>
    </source>
</evidence>
<proteinExistence type="inferred from homology"/>
<dbReference type="PATRIC" id="fig|1234595.3.peg.231"/>
<evidence type="ECO:0000256" key="9">
    <source>
        <dbReference type="ARBA" id="ARBA00023004"/>
    </source>
</evidence>
<evidence type="ECO:0000256" key="2">
    <source>
        <dbReference type="ARBA" id="ARBA00003120"/>
    </source>
</evidence>
<dbReference type="EC" id="2.8.1.7" evidence="4"/>
<evidence type="ECO:0000313" key="17">
    <source>
        <dbReference type="Proteomes" id="UP000011717"/>
    </source>
</evidence>
<name>M2U8K7_9SPHN</name>
<keyword evidence="11" id="KW-0535">Nitrogen fixation</keyword>
<evidence type="ECO:0000256" key="5">
    <source>
        <dbReference type="ARBA" id="ARBA00013558"/>
    </source>
</evidence>
<dbReference type="AlphaFoldDB" id="M2U8K7"/>
<evidence type="ECO:0000256" key="3">
    <source>
        <dbReference type="ARBA" id="ARBA00006490"/>
    </source>
</evidence>
<keyword evidence="6" id="KW-0808">Transferase</keyword>
<dbReference type="GO" id="GO:0046872">
    <property type="term" value="F:metal ion binding"/>
    <property type="evidence" value="ECO:0007669"/>
    <property type="project" value="UniProtKB-KW"/>
</dbReference>
<protein>
    <recommendedName>
        <fullName evidence="5">Cysteine desulfurase</fullName>
        <ecNumber evidence="4">2.8.1.7</ecNumber>
    </recommendedName>
    <alternativeName>
        <fullName evidence="12">Nitrogenase metalloclusters biosynthesis protein NifS</fullName>
    </alternativeName>
</protein>
<comment type="cofactor">
    <cofactor evidence="1 14">
        <name>pyridoxal 5'-phosphate</name>
        <dbReference type="ChEBI" id="CHEBI:597326"/>
    </cofactor>
</comment>